<dbReference type="InterPro" id="IPR018511">
    <property type="entry name" value="Hemolysin-typ_Ca-bd_CS"/>
</dbReference>
<evidence type="ECO:0000313" key="2">
    <source>
        <dbReference type="Proteomes" id="UP000241167"/>
    </source>
</evidence>
<dbReference type="InterPro" id="IPR011049">
    <property type="entry name" value="Serralysin-like_metalloprot_C"/>
</dbReference>
<name>A0A2P7QLR1_9SPHN</name>
<reference evidence="1 2" key="1">
    <citation type="submission" date="2018-03" db="EMBL/GenBank/DDBJ databases">
        <title>The draft genome of Sphingosinicella sp. GL-C-18.</title>
        <authorList>
            <person name="Liu L."/>
            <person name="Li L."/>
            <person name="Liang L."/>
            <person name="Zhang X."/>
            <person name="Wang T."/>
        </authorList>
    </citation>
    <scope>NUCLEOTIDE SEQUENCE [LARGE SCALE GENOMIC DNA]</scope>
    <source>
        <strain evidence="1 2">GL-C-18</strain>
    </source>
</reference>
<protein>
    <recommendedName>
        <fullName evidence="3">Calcium-binding protein</fullName>
    </recommendedName>
</protein>
<dbReference type="AlphaFoldDB" id="A0A2P7QLR1"/>
<dbReference type="InterPro" id="IPR001343">
    <property type="entry name" value="Hemolysn_Ca-bd"/>
</dbReference>
<gene>
    <name evidence="1" type="ORF">C7I55_16465</name>
</gene>
<dbReference type="SUPFAM" id="SSF51120">
    <property type="entry name" value="beta-Roll"/>
    <property type="match status" value="1"/>
</dbReference>
<evidence type="ECO:0008006" key="3">
    <source>
        <dbReference type="Google" id="ProtNLM"/>
    </source>
</evidence>
<keyword evidence="2" id="KW-1185">Reference proteome</keyword>
<proteinExistence type="predicted"/>
<dbReference type="GO" id="GO:0005509">
    <property type="term" value="F:calcium ion binding"/>
    <property type="evidence" value="ECO:0007669"/>
    <property type="project" value="InterPro"/>
</dbReference>
<comment type="caution">
    <text evidence="1">The sequence shown here is derived from an EMBL/GenBank/DDBJ whole genome shotgun (WGS) entry which is preliminary data.</text>
</comment>
<evidence type="ECO:0000313" key="1">
    <source>
        <dbReference type="EMBL" id="PSJ38913.1"/>
    </source>
</evidence>
<dbReference type="PRINTS" id="PR00313">
    <property type="entry name" value="CABNDNGRPT"/>
</dbReference>
<dbReference type="Proteomes" id="UP000241167">
    <property type="component" value="Unassembled WGS sequence"/>
</dbReference>
<accession>A0A2P7QLR1</accession>
<dbReference type="RefSeq" id="WP_106514107.1">
    <property type="nucleotide sequence ID" value="NZ_PXYI01000005.1"/>
</dbReference>
<dbReference type="Gene3D" id="2.150.10.10">
    <property type="entry name" value="Serralysin-like metalloprotease, C-terminal"/>
    <property type="match status" value="1"/>
</dbReference>
<dbReference type="EMBL" id="PXYI01000005">
    <property type="protein sequence ID" value="PSJ38913.1"/>
    <property type="molecule type" value="Genomic_DNA"/>
</dbReference>
<sequence>MAITIDLSGGLNGNYTIEDDGIGGNGTSIVRAPDGTVFTTFAHPADSITVLSRAGQNVNVNVTDALGAATFTIGSLTNAAVRPDAIAVNFLQNSSTITLAANTTIGEFGADGVQDLLTGTLLMRAGTGIGVGNQLRIQAGTLEAESNTGGINIFSYTATTIGGATADLAGLRTVTSGDITFVGGSVVLADTNGTAGVDSAGGISLTSYGASQDISSTSSFDSLAARGGNIVLNSARDILLGTGGTDYDNDVRAAGSITITAGRDFVIDGFSDMASNDFGTGSNGGVSITAGRNISVSDDNGVDASIGVSTGTGDLVLTTGAGGTLELAANSTAALFANGGDVFANADRILIEGDSGITTTGSGTVHLGTATAGRNILVGSAADGATDLELSDAEMDRITTSGLYVGNSSSGFTSVVGSLTRAAGQMLLQGGTDLWINANITTAAGLSLFAANGVFQAGGTTINAPSVSVVVDSPDADAAGGSATFAGILTGGPVTYNGGNDNDAIVGSGANELFLLADGGSDMAWGGGGNDRFYFGANFTGTDTAIGEDGADSVILDGNYAGLTFGATSLQSIEIVRLASSGGSNDYALTMSDGNVVPGGLMTINASDLVAGETLTFLAMAETDGRYVVNSGAGNDILVGGTRNDQINGAAGNDALYGGAGDDILYGALGSDTVNGGSGWDTFRYLLPAESTGIDFDRIDRFEAARDVIDLPTAVTGWTGNVAGGALTVATFDGDLAAAVNAPLQANSAVLFTPDSGEYAGRTFAVVDGDGDGAYTVGADYVFEFVNPITPLGLTAAYFV</sequence>
<dbReference type="Pfam" id="PF00353">
    <property type="entry name" value="HemolysinCabind"/>
    <property type="match status" value="2"/>
</dbReference>
<dbReference type="PROSITE" id="PS00330">
    <property type="entry name" value="HEMOLYSIN_CALCIUM"/>
    <property type="match status" value="1"/>
</dbReference>
<organism evidence="1 2">
    <name type="scientific">Allosphingosinicella deserti</name>
    <dbReference type="NCBI Taxonomy" id="2116704"/>
    <lineage>
        <taxon>Bacteria</taxon>
        <taxon>Pseudomonadati</taxon>
        <taxon>Pseudomonadota</taxon>
        <taxon>Alphaproteobacteria</taxon>
        <taxon>Sphingomonadales</taxon>
        <taxon>Sphingomonadaceae</taxon>
        <taxon>Allosphingosinicella</taxon>
    </lineage>
</organism>
<dbReference type="OrthoDB" id="7591917at2"/>